<dbReference type="Proteomes" id="UP001292094">
    <property type="component" value="Unassembled WGS sequence"/>
</dbReference>
<organism evidence="7 8">
    <name type="scientific">Petrolisthes manimaculis</name>
    <dbReference type="NCBI Taxonomy" id="1843537"/>
    <lineage>
        <taxon>Eukaryota</taxon>
        <taxon>Metazoa</taxon>
        <taxon>Ecdysozoa</taxon>
        <taxon>Arthropoda</taxon>
        <taxon>Crustacea</taxon>
        <taxon>Multicrustacea</taxon>
        <taxon>Malacostraca</taxon>
        <taxon>Eumalacostraca</taxon>
        <taxon>Eucarida</taxon>
        <taxon>Decapoda</taxon>
        <taxon>Pleocyemata</taxon>
        <taxon>Anomura</taxon>
        <taxon>Galatheoidea</taxon>
        <taxon>Porcellanidae</taxon>
        <taxon>Petrolisthes</taxon>
    </lineage>
</organism>
<sequence length="94" mass="10128">MVVAASVITKTTGAGVDVTEPPLVPCSLEVSESCPAEDGTYPVYLPHPDHCSMFCTCNGGVAFEQQCQLDLLWNDVLNVCDWPENVNCGMRPNP</sequence>
<dbReference type="Pfam" id="PF01607">
    <property type="entry name" value="CBM_14"/>
    <property type="match status" value="1"/>
</dbReference>
<feature type="domain" description="Chitin-binding type-2" evidence="6">
    <location>
        <begin position="31"/>
        <end position="90"/>
    </location>
</feature>
<evidence type="ECO:0000313" key="8">
    <source>
        <dbReference type="Proteomes" id="UP001292094"/>
    </source>
</evidence>
<dbReference type="PANTHER" id="PTHR23301">
    <property type="entry name" value="CHITIN BINDING PERITROPHIN-A"/>
    <property type="match status" value="1"/>
</dbReference>
<evidence type="ECO:0000256" key="3">
    <source>
        <dbReference type="ARBA" id="ARBA00022737"/>
    </source>
</evidence>
<evidence type="ECO:0000256" key="1">
    <source>
        <dbReference type="ARBA" id="ARBA00022669"/>
    </source>
</evidence>
<evidence type="ECO:0000256" key="2">
    <source>
        <dbReference type="ARBA" id="ARBA00022729"/>
    </source>
</evidence>
<keyword evidence="3" id="KW-0677">Repeat</keyword>
<dbReference type="InterPro" id="IPR051940">
    <property type="entry name" value="Chitin_bind-dev_reg"/>
</dbReference>
<gene>
    <name evidence="7" type="ORF">Pmani_036770</name>
</gene>
<proteinExistence type="predicted"/>
<keyword evidence="4" id="KW-1015">Disulfide bond</keyword>
<dbReference type="GO" id="GO:0005576">
    <property type="term" value="C:extracellular region"/>
    <property type="evidence" value="ECO:0007669"/>
    <property type="project" value="InterPro"/>
</dbReference>
<name>A0AAE1NIS8_9EUCA</name>
<dbReference type="GO" id="GO:0008061">
    <property type="term" value="F:chitin binding"/>
    <property type="evidence" value="ECO:0007669"/>
    <property type="project" value="UniProtKB-KW"/>
</dbReference>
<protein>
    <recommendedName>
        <fullName evidence="6">Chitin-binding type-2 domain-containing protein</fullName>
    </recommendedName>
</protein>
<keyword evidence="2" id="KW-0732">Signal</keyword>
<evidence type="ECO:0000259" key="6">
    <source>
        <dbReference type="PROSITE" id="PS50940"/>
    </source>
</evidence>
<dbReference type="InterPro" id="IPR002557">
    <property type="entry name" value="Chitin-bd_dom"/>
</dbReference>
<reference evidence="7" key="1">
    <citation type="submission" date="2023-11" db="EMBL/GenBank/DDBJ databases">
        <title>Genome assemblies of two species of porcelain crab, Petrolisthes cinctipes and Petrolisthes manimaculis (Anomura: Porcellanidae).</title>
        <authorList>
            <person name="Angst P."/>
        </authorList>
    </citation>
    <scope>NUCLEOTIDE SEQUENCE</scope>
    <source>
        <strain evidence="7">PB745_02</strain>
        <tissue evidence="7">Gill</tissue>
    </source>
</reference>
<evidence type="ECO:0000256" key="5">
    <source>
        <dbReference type="ARBA" id="ARBA00023180"/>
    </source>
</evidence>
<dbReference type="SUPFAM" id="SSF57625">
    <property type="entry name" value="Invertebrate chitin-binding proteins"/>
    <property type="match status" value="1"/>
</dbReference>
<keyword evidence="5" id="KW-0325">Glycoprotein</keyword>
<accession>A0AAE1NIS8</accession>
<dbReference type="PANTHER" id="PTHR23301:SF0">
    <property type="entry name" value="CHITIN-BINDING TYPE-2 DOMAIN-CONTAINING PROTEIN-RELATED"/>
    <property type="match status" value="1"/>
</dbReference>
<dbReference type="AlphaFoldDB" id="A0AAE1NIS8"/>
<dbReference type="PROSITE" id="PS50940">
    <property type="entry name" value="CHIT_BIND_II"/>
    <property type="match status" value="1"/>
</dbReference>
<evidence type="ECO:0000313" key="7">
    <source>
        <dbReference type="EMBL" id="KAK4290318.1"/>
    </source>
</evidence>
<comment type="caution">
    <text evidence="7">The sequence shown here is derived from an EMBL/GenBank/DDBJ whole genome shotgun (WGS) entry which is preliminary data.</text>
</comment>
<dbReference type="InterPro" id="IPR036508">
    <property type="entry name" value="Chitin-bd_dom_sf"/>
</dbReference>
<dbReference type="Gene3D" id="2.170.140.10">
    <property type="entry name" value="Chitin binding domain"/>
    <property type="match status" value="1"/>
</dbReference>
<keyword evidence="1" id="KW-0147">Chitin-binding</keyword>
<evidence type="ECO:0000256" key="4">
    <source>
        <dbReference type="ARBA" id="ARBA00023157"/>
    </source>
</evidence>
<dbReference type="SMART" id="SM00494">
    <property type="entry name" value="ChtBD2"/>
    <property type="match status" value="1"/>
</dbReference>
<dbReference type="EMBL" id="JAWZYT010005524">
    <property type="protein sequence ID" value="KAK4290318.1"/>
    <property type="molecule type" value="Genomic_DNA"/>
</dbReference>
<keyword evidence="8" id="KW-1185">Reference proteome</keyword>